<evidence type="ECO:0000256" key="2">
    <source>
        <dbReference type="ARBA" id="ARBA00019480"/>
    </source>
</evidence>
<feature type="region of interest" description="Disordered" evidence="5">
    <location>
        <begin position="502"/>
        <end position="540"/>
    </location>
</feature>
<dbReference type="EMBL" id="MRZV01001086">
    <property type="protein sequence ID" value="PIK40765.1"/>
    <property type="molecule type" value="Genomic_DNA"/>
</dbReference>
<evidence type="ECO:0000256" key="4">
    <source>
        <dbReference type="SAM" id="Coils"/>
    </source>
</evidence>
<dbReference type="PANTHER" id="PTHR22012">
    <property type="entry name" value="FIBROUS SHEATH INTERACTING PROTEIN 1"/>
    <property type="match status" value="1"/>
</dbReference>
<name>A0A2G8JYJ6_STIJA</name>
<feature type="region of interest" description="Disordered" evidence="5">
    <location>
        <begin position="230"/>
        <end position="320"/>
    </location>
</feature>
<evidence type="ECO:0000313" key="7">
    <source>
        <dbReference type="Proteomes" id="UP000230750"/>
    </source>
</evidence>
<feature type="compositionally biased region" description="Basic and acidic residues" evidence="5">
    <location>
        <begin position="307"/>
        <end position="316"/>
    </location>
</feature>
<feature type="region of interest" description="Disordered" evidence="5">
    <location>
        <begin position="572"/>
        <end position="591"/>
    </location>
</feature>
<sequence length="591" mass="66950">MDITRGSLDGITRSGKSHQRQRPGSRVSLQSGSGSPALRLESEIRGSLEILPPETNFDYQERDLSLEEYLSSSDEEESNLSKDEAEGDAIHHLERLILSSSRSSQYAVSVSSDVTDRDGLDGQSFSEKNEGHGSASPRQSNQENKNNDDDDDDEELKRTEDPKIRKAIKKMRKLDKILSQKLTREKEVKRKRLMMHKQYEEELERIRLGLDRSEIKDEVENTMRFLALVPPPAHSEGIDNDEDYAASPLFQTQPLDAGSSKKGQRMSNRAPSASEMSSSSRQSKDGDMETEMETDRSKGGRRRKKSRVETRSRTTNDEDDFIQRNIQLASDAGNMVAMTDDEKKRLGELLQDVEMLGEESQGNQDVIGTEMKVFPGVGFQPNRSEEDALKDLDNKLKVLMPFDSFQEICSTPSVRNHSSNTLIEYSQEAFELGEKILQENRETRDHQDRLKQIEDELVQLQTQVEREENEQTGSDTSRTAKLDDKILRKLLEEAKHGLGFEETFTDGSDIPEGISFGEGEEDEEEENYTQNNDDSLNEENQVGRRLLQNSSSNSRVPLVSHDVIQMLLRNPRVTLDEAKKPTNLESGDVDV</sequence>
<feature type="region of interest" description="Disordered" evidence="5">
    <location>
        <begin position="51"/>
        <end position="167"/>
    </location>
</feature>
<comment type="similarity">
    <text evidence="1">Belongs to the FSIP1 family.</text>
</comment>
<feature type="compositionally biased region" description="Basic and acidic residues" evidence="5">
    <location>
        <begin position="282"/>
        <end position="298"/>
    </location>
</feature>
<evidence type="ECO:0000256" key="1">
    <source>
        <dbReference type="ARBA" id="ARBA00010495"/>
    </source>
</evidence>
<proteinExistence type="inferred from homology"/>
<keyword evidence="7" id="KW-1185">Reference proteome</keyword>
<feature type="compositionally biased region" description="Polar residues" evidence="5">
    <location>
        <begin position="528"/>
        <end position="540"/>
    </location>
</feature>
<feature type="coiled-coil region" evidence="4">
    <location>
        <begin position="436"/>
        <end position="470"/>
    </location>
</feature>
<feature type="compositionally biased region" description="Basic and acidic residues" evidence="5">
    <location>
        <begin position="79"/>
        <end position="95"/>
    </location>
</feature>
<evidence type="ECO:0000256" key="5">
    <source>
        <dbReference type="SAM" id="MobiDB-lite"/>
    </source>
</evidence>
<feature type="compositionally biased region" description="Basic and acidic residues" evidence="5">
    <location>
        <begin position="155"/>
        <end position="164"/>
    </location>
</feature>
<dbReference type="AlphaFoldDB" id="A0A2G8JYJ6"/>
<dbReference type="OrthoDB" id="9946895at2759"/>
<keyword evidence="3 4" id="KW-0175">Coiled coil</keyword>
<evidence type="ECO:0000256" key="3">
    <source>
        <dbReference type="ARBA" id="ARBA00023054"/>
    </source>
</evidence>
<protein>
    <recommendedName>
        <fullName evidence="2">Fibrous sheath-interacting protein 1</fullName>
    </recommendedName>
</protein>
<gene>
    <name evidence="6" type="ORF">BSL78_22383</name>
</gene>
<evidence type="ECO:0000313" key="6">
    <source>
        <dbReference type="EMBL" id="PIK40765.1"/>
    </source>
</evidence>
<feature type="compositionally biased region" description="Acidic residues" evidence="5">
    <location>
        <begin position="518"/>
        <end position="527"/>
    </location>
</feature>
<accession>A0A2G8JYJ6</accession>
<dbReference type="InterPro" id="IPR026246">
    <property type="entry name" value="Fsip1"/>
</dbReference>
<organism evidence="6 7">
    <name type="scientific">Stichopus japonicus</name>
    <name type="common">Sea cucumber</name>
    <dbReference type="NCBI Taxonomy" id="307972"/>
    <lineage>
        <taxon>Eukaryota</taxon>
        <taxon>Metazoa</taxon>
        <taxon>Echinodermata</taxon>
        <taxon>Eleutherozoa</taxon>
        <taxon>Echinozoa</taxon>
        <taxon>Holothuroidea</taxon>
        <taxon>Aspidochirotacea</taxon>
        <taxon>Aspidochirotida</taxon>
        <taxon>Stichopodidae</taxon>
        <taxon>Apostichopus</taxon>
    </lineage>
</organism>
<dbReference type="PRINTS" id="PR02075">
    <property type="entry name" value="FIBSHEATHIP1"/>
</dbReference>
<reference evidence="6 7" key="1">
    <citation type="journal article" date="2017" name="PLoS Biol.">
        <title>The sea cucumber genome provides insights into morphological evolution and visceral regeneration.</title>
        <authorList>
            <person name="Zhang X."/>
            <person name="Sun L."/>
            <person name="Yuan J."/>
            <person name="Sun Y."/>
            <person name="Gao Y."/>
            <person name="Zhang L."/>
            <person name="Li S."/>
            <person name="Dai H."/>
            <person name="Hamel J.F."/>
            <person name="Liu C."/>
            <person name="Yu Y."/>
            <person name="Liu S."/>
            <person name="Lin W."/>
            <person name="Guo K."/>
            <person name="Jin S."/>
            <person name="Xu P."/>
            <person name="Storey K.B."/>
            <person name="Huan P."/>
            <person name="Zhang T."/>
            <person name="Zhou Y."/>
            <person name="Zhang J."/>
            <person name="Lin C."/>
            <person name="Li X."/>
            <person name="Xing L."/>
            <person name="Huo D."/>
            <person name="Sun M."/>
            <person name="Wang L."/>
            <person name="Mercier A."/>
            <person name="Li F."/>
            <person name="Yang H."/>
            <person name="Xiang J."/>
        </authorList>
    </citation>
    <scope>NUCLEOTIDE SEQUENCE [LARGE SCALE GENOMIC DNA]</scope>
    <source>
        <strain evidence="6">Shaxun</strain>
        <tissue evidence="6">Muscle</tissue>
    </source>
</reference>
<feature type="compositionally biased region" description="Low complexity" evidence="5">
    <location>
        <begin position="96"/>
        <end position="113"/>
    </location>
</feature>
<dbReference type="Proteomes" id="UP000230750">
    <property type="component" value="Unassembled WGS sequence"/>
</dbReference>
<feature type="compositionally biased region" description="Low complexity" evidence="5">
    <location>
        <begin position="267"/>
        <end position="281"/>
    </location>
</feature>
<feature type="region of interest" description="Disordered" evidence="5">
    <location>
        <begin position="1"/>
        <end position="38"/>
    </location>
</feature>
<comment type="caution">
    <text evidence="6">The sequence shown here is derived from an EMBL/GenBank/DDBJ whole genome shotgun (WGS) entry which is preliminary data.</text>
</comment>
<dbReference type="Pfam" id="PF15554">
    <property type="entry name" value="FSIP1"/>
    <property type="match status" value="1"/>
</dbReference>
<dbReference type="STRING" id="307972.A0A2G8JYJ6"/>
<dbReference type="PANTHER" id="PTHR22012:SF2">
    <property type="entry name" value="FIBROUS SHEATH-INTERACTING PROTEIN 1"/>
    <property type="match status" value="1"/>
</dbReference>